<evidence type="ECO:0000313" key="2">
    <source>
        <dbReference type="Proteomes" id="UP000799444"/>
    </source>
</evidence>
<protein>
    <submittedName>
        <fullName evidence="1">Uncharacterized protein</fullName>
    </submittedName>
</protein>
<reference evidence="1" key="1">
    <citation type="journal article" date="2020" name="Stud. Mycol.">
        <title>101 Dothideomycetes genomes: a test case for predicting lifestyles and emergence of pathogens.</title>
        <authorList>
            <person name="Haridas S."/>
            <person name="Albert R."/>
            <person name="Binder M."/>
            <person name="Bloem J."/>
            <person name="Labutti K."/>
            <person name="Salamov A."/>
            <person name="Andreopoulos B."/>
            <person name="Baker S."/>
            <person name="Barry K."/>
            <person name="Bills G."/>
            <person name="Bluhm B."/>
            <person name="Cannon C."/>
            <person name="Castanera R."/>
            <person name="Culley D."/>
            <person name="Daum C."/>
            <person name="Ezra D."/>
            <person name="Gonzalez J."/>
            <person name="Henrissat B."/>
            <person name="Kuo A."/>
            <person name="Liang C."/>
            <person name="Lipzen A."/>
            <person name="Lutzoni F."/>
            <person name="Magnuson J."/>
            <person name="Mondo S."/>
            <person name="Nolan M."/>
            <person name="Ohm R."/>
            <person name="Pangilinan J."/>
            <person name="Park H.-J."/>
            <person name="Ramirez L."/>
            <person name="Alfaro M."/>
            <person name="Sun H."/>
            <person name="Tritt A."/>
            <person name="Yoshinaga Y."/>
            <person name="Zwiers L.-H."/>
            <person name="Turgeon B."/>
            <person name="Goodwin S."/>
            <person name="Spatafora J."/>
            <person name="Crous P."/>
            <person name="Grigoriev I."/>
        </authorList>
    </citation>
    <scope>NUCLEOTIDE SEQUENCE</scope>
    <source>
        <strain evidence="1">CBS 125425</strain>
    </source>
</reference>
<dbReference type="AlphaFoldDB" id="A0A9P4QZA9"/>
<comment type="caution">
    <text evidence="1">The sequence shown here is derived from an EMBL/GenBank/DDBJ whole genome shotgun (WGS) entry which is preliminary data.</text>
</comment>
<dbReference type="EMBL" id="ML996154">
    <property type="protein sequence ID" value="KAF2733958.1"/>
    <property type="molecule type" value="Genomic_DNA"/>
</dbReference>
<name>A0A9P4QZA9_9PLEO</name>
<gene>
    <name evidence="1" type="ORF">EJ04DRAFT_577271</name>
</gene>
<dbReference type="Proteomes" id="UP000799444">
    <property type="component" value="Unassembled WGS sequence"/>
</dbReference>
<evidence type="ECO:0000313" key="1">
    <source>
        <dbReference type="EMBL" id="KAF2733958.1"/>
    </source>
</evidence>
<sequence>MPHFRRSSKDSSPPSSTTLALEQARAAARSRRDIYVQIRAHLGTLYPQYPRLLVRTQQSVGVGGNPCYVSLVLYEAGGASTRLTRTNPVIGYGDEYYDDRLVQGPEGFTVLVQGTPGADQSEGMRRLLERVALLVRSGWRSSG</sequence>
<organism evidence="1 2">
    <name type="scientific">Polyplosphaeria fusca</name>
    <dbReference type="NCBI Taxonomy" id="682080"/>
    <lineage>
        <taxon>Eukaryota</taxon>
        <taxon>Fungi</taxon>
        <taxon>Dikarya</taxon>
        <taxon>Ascomycota</taxon>
        <taxon>Pezizomycotina</taxon>
        <taxon>Dothideomycetes</taxon>
        <taxon>Pleosporomycetidae</taxon>
        <taxon>Pleosporales</taxon>
        <taxon>Tetraplosphaeriaceae</taxon>
        <taxon>Polyplosphaeria</taxon>
    </lineage>
</organism>
<accession>A0A9P4QZA9</accession>
<dbReference type="OrthoDB" id="10509682at2759"/>
<keyword evidence="2" id="KW-1185">Reference proteome</keyword>
<proteinExistence type="predicted"/>